<dbReference type="Gene3D" id="3.40.50.300">
    <property type="entry name" value="P-loop containing nucleotide triphosphate hydrolases"/>
    <property type="match status" value="1"/>
</dbReference>
<organism evidence="2 3">
    <name type="scientific">Prymnesium parvum</name>
    <name type="common">Toxic golden alga</name>
    <dbReference type="NCBI Taxonomy" id="97485"/>
    <lineage>
        <taxon>Eukaryota</taxon>
        <taxon>Haptista</taxon>
        <taxon>Haptophyta</taxon>
        <taxon>Prymnesiophyceae</taxon>
        <taxon>Prymnesiales</taxon>
        <taxon>Prymnesiaceae</taxon>
        <taxon>Prymnesium</taxon>
    </lineage>
</organism>
<dbReference type="SUPFAM" id="SSF52540">
    <property type="entry name" value="P-loop containing nucleoside triphosphate hydrolases"/>
    <property type="match status" value="1"/>
</dbReference>
<dbReference type="Proteomes" id="UP001515480">
    <property type="component" value="Unassembled WGS sequence"/>
</dbReference>
<dbReference type="EMBL" id="JBGBPQ010000005">
    <property type="protein sequence ID" value="KAL1523759.1"/>
    <property type="molecule type" value="Genomic_DNA"/>
</dbReference>
<proteinExistence type="predicted"/>
<feature type="compositionally biased region" description="Gly residues" evidence="1">
    <location>
        <begin position="416"/>
        <end position="428"/>
    </location>
</feature>
<sequence length="901" mass="92566">MSGSRASRSSARSGAVGARDGRLVPSPRTRAAVPASPRSRPRATPSSTQSPLKATVTARQVATDCPRSPPAASASSDRQTRRDSSERVAALEREVQLLRQQLQQQAEVHQADLSLLRTEQSLRRAALEEGLRADAAEAERALCSHFAEERMRAAVEVESSASKASAAAHREMRCLRMQLSRFAGVALVVGPPCAGKTTVGRALSSRVGVTFASLPSLLKDASLRGGAEGDLLRAAVLHNSPLPPAMALRLLLRALPAAADGLLLLEVPSDGGLLPSLLLHTPPPCLLLLVDATHRLLVRRQLRRGVPSAARAAEAVRAYRRADEAVARAFGERFAGRLCVVDGRTRHDELPAVLCGALHAASLAAVWAGVREVGAPPLLVTGAEGAAEGAAATMAARWGLEAVSSSRVLKEAAGSRGSGEEGGGGEGVAGEEEGGAAAEERGEGKAEAGGAPTLAEQAACIERALDATASRGVRCVLHAAADSLPPTLLALRQWAARRGGGEEPRGAACVAFVAQDGGPPLLGGADAAETELLISLSHAGMSGASSYRWLPTPRFFAPAASKDSPMFKGFAAYAVEPTAAQRCQEALAAAGVACTPFRATPSELETLSTVAHTLLCAALGVAEGAAPPAGETAAAASPREPRTPSCVSSRGPPSAEPPTPPPAAREARGVVIFSSASPQPARGATVCAQAAKLLGAAHLALPKLLRAQLAISASAGRPAGRPDEPSAGGSLAAAIRAGKLVSGAPALQVLQTAVHAAPQLLILIEHTPLDGPLDVLVGCVRPHLVILQAAAPCLPNRRDDAAGIEGGTIGSGDEGAGIPHSRRQYELRALRALGDAAPPIRACVGGAEEAVAIICEHLSRAKHEEDSADELLSADGDEDATLCDEERMWDRPDFSHSSTVR</sequence>
<gene>
    <name evidence="2" type="ORF">AB1Y20_018684</name>
</gene>
<dbReference type="AlphaFoldDB" id="A0AB34JPU1"/>
<evidence type="ECO:0000256" key="1">
    <source>
        <dbReference type="SAM" id="MobiDB-lite"/>
    </source>
</evidence>
<evidence type="ECO:0008006" key="4">
    <source>
        <dbReference type="Google" id="ProtNLM"/>
    </source>
</evidence>
<accession>A0AB34JPU1</accession>
<protein>
    <recommendedName>
        <fullName evidence="4">Adenylate kinase</fullName>
    </recommendedName>
</protein>
<name>A0AB34JPU1_PRYPA</name>
<evidence type="ECO:0000313" key="2">
    <source>
        <dbReference type="EMBL" id="KAL1523759.1"/>
    </source>
</evidence>
<evidence type="ECO:0000313" key="3">
    <source>
        <dbReference type="Proteomes" id="UP001515480"/>
    </source>
</evidence>
<feature type="compositionally biased region" description="Low complexity" evidence="1">
    <location>
        <begin position="629"/>
        <end position="638"/>
    </location>
</feature>
<dbReference type="InterPro" id="IPR027417">
    <property type="entry name" value="P-loop_NTPase"/>
</dbReference>
<feature type="compositionally biased region" description="Low complexity" evidence="1">
    <location>
        <begin position="1"/>
        <end position="48"/>
    </location>
</feature>
<reference evidence="2 3" key="1">
    <citation type="journal article" date="2024" name="Science">
        <title>Giant polyketide synthase enzymes in the biosynthesis of giant marine polyether toxins.</title>
        <authorList>
            <person name="Fallon T.R."/>
            <person name="Shende V.V."/>
            <person name="Wierzbicki I.H."/>
            <person name="Pendleton A.L."/>
            <person name="Watervoot N.F."/>
            <person name="Auber R.P."/>
            <person name="Gonzalez D.J."/>
            <person name="Wisecaver J.H."/>
            <person name="Moore B.S."/>
        </authorList>
    </citation>
    <scope>NUCLEOTIDE SEQUENCE [LARGE SCALE GENOMIC DNA]</scope>
    <source>
        <strain evidence="2 3">12B1</strain>
    </source>
</reference>
<feature type="region of interest" description="Disordered" evidence="1">
    <location>
        <begin position="411"/>
        <end position="450"/>
    </location>
</feature>
<feature type="region of interest" description="Disordered" evidence="1">
    <location>
        <begin position="1"/>
        <end position="87"/>
    </location>
</feature>
<feature type="compositionally biased region" description="Pro residues" evidence="1">
    <location>
        <begin position="654"/>
        <end position="663"/>
    </location>
</feature>
<keyword evidence="3" id="KW-1185">Reference proteome</keyword>
<comment type="caution">
    <text evidence="2">The sequence shown here is derived from an EMBL/GenBank/DDBJ whole genome shotgun (WGS) entry which is preliminary data.</text>
</comment>
<feature type="region of interest" description="Disordered" evidence="1">
    <location>
        <begin position="629"/>
        <end position="664"/>
    </location>
</feature>
<feature type="compositionally biased region" description="Basic and acidic residues" evidence="1">
    <location>
        <begin position="78"/>
        <end position="87"/>
    </location>
</feature>
<feature type="compositionally biased region" description="Polar residues" evidence="1">
    <location>
        <begin position="49"/>
        <end position="60"/>
    </location>
</feature>